<evidence type="ECO:0000313" key="1">
    <source>
        <dbReference type="EMBL" id="QGG40335.1"/>
    </source>
</evidence>
<dbReference type="Proteomes" id="UP000392064">
    <property type="component" value="Chromosome"/>
</dbReference>
<evidence type="ECO:0000313" key="2">
    <source>
        <dbReference type="Proteomes" id="UP000392064"/>
    </source>
</evidence>
<keyword evidence="2" id="KW-1185">Reference proteome</keyword>
<accession>A0A5Q2MJ39</accession>
<dbReference type="EMBL" id="CP045737">
    <property type="protein sequence ID" value="QGG40335.1"/>
    <property type="molecule type" value="Genomic_DNA"/>
</dbReference>
<name>A0A5Q2MJ39_9ACTN</name>
<organism evidence="1 2">
    <name type="scientific">Aeromicrobium yanjiei</name>
    <dbReference type="NCBI Taxonomy" id="2662028"/>
    <lineage>
        <taxon>Bacteria</taxon>
        <taxon>Bacillati</taxon>
        <taxon>Actinomycetota</taxon>
        <taxon>Actinomycetes</taxon>
        <taxon>Propionibacteriales</taxon>
        <taxon>Nocardioidaceae</taxon>
        <taxon>Aeromicrobium</taxon>
    </lineage>
</organism>
<dbReference type="AlphaFoldDB" id="A0A5Q2MJ39"/>
<sequence>MSGTERAKALVREVPHLDCYETSAMLGGAPTPHFLRLLRAQGKLLGIRYARVGYLYPLFQFDEHARRIHPCVATTNQVLLASIGLSAALQWWFDEAIDDAPAHTLVGTPDQRLVIETARCQAFSGVRSA</sequence>
<reference evidence="1 2" key="1">
    <citation type="submission" date="2019-11" db="EMBL/GenBank/DDBJ databases">
        <authorList>
            <person name="Li J."/>
        </authorList>
    </citation>
    <scope>NUCLEOTIDE SEQUENCE [LARGE SCALE GENOMIC DNA]</scope>
    <source>
        <strain evidence="1 2">MF47</strain>
    </source>
</reference>
<dbReference type="KEGG" id="aef:GEV26_02525"/>
<proteinExistence type="predicted"/>
<protein>
    <submittedName>
        <fullName evidence="1">Uncharacterized protein</fullName>
    </submittedName>
</protein>
<dbReference type="RefSeq" id="WP_153651607.1">
    <property type="nucleotide sequence ID" value="NZ_CP045737.1"/>
</dbReference>
<gene>
    <name evidence="1" type="ORF">GEV26_02525</name>
</gene>